<reference evidence="2 3" key="1">
    <citation type="submission" date="2018-01" db="EMBL/GenBank/DDBJ databases">
        <title>The whole genome sequencing and assembly of Paenibacillus chitinolyticus KCCM 41400 strain.</title>
        <authorList>
            <person name="Kim J.-Y."/>
            <person name="Park M.-K."/>
            <person name="Lee Y.-J."/>
            <person name="Yi H."/>
            <person name="Bahn Y.-S."/>
            <person name="Kim J.F."/>
            <person name="Lee D.-W."/>
        </authorList>
    </citation>
    <scope>NUCLEOTIDE SEQUENCE [LARGE SCALE GENOMIC DNA]</scope>
    <source>
        <strain evidence="2 3">KCCM 41400</strain>
    </source>
</reference>
<dbReference type="EMBL" id="JAMDMJ010000029">
    <property type="protein sequence ID" value="MCY9598108.1"/>
    <property type="molecule type" value="Genomic_DNA"/>
</dbReference>
<evidence type="ECO:0000313" key="3">
    <source>
        <dbReference type="Proteomes" id="UP000288943"/>
    </source>
</evidence>
<dbReference type="AlphaFoldDB" id="A0A410WY49"/>
<organism evidence="2 3">
    <name type="scientific">Paenibacillus chitinolyticus</name>
    <dbReference type="NCBI Taxonomy" id="79263"/>
    <lineage>
        <taxon>Bacteria</taxon>
        <taxon>Bacillati</taxon>
        <taxon>Bacillota</taxon>
        <taxon>Bacilli</taxon>
        <taxon>Bacillales</taxon>
        <taxon>Paenibacillaceae</taxon>
        <taxon>Paenibacillus</taxon>
    </lineage>
</organism>
<accession>A0A410WY49</accession>
<dbReference type="RefSeq" id="WP_042226165.1">
    <property type="nucleotide sequence ID" value="NZ_CP026520.1"/>
</dbReference>
<keyword evidence="4" id="KW-1185">Reference proteome</keyword>
<gene>
    <name evidence="1" type="ORF">M5X16_20360</name>
    <name evidence="2" type="ORF">PC41400_16895</name>
</gene>
<dbReference type="GeneID" id="95376484"/>
<dbReference type="EMBL" id="CP026520">
    <property type="protein sequence ID" value="QAV19263.1"/>
    <property type="molecule type" value="Genomic_DNA"/>
</dbReference>
<protein>
    <submittedName>
        <fullName evidence="2">Uncharacterized protein</fullName>
    </submittedName>
</protein>
<dbReference type="Proteomes" id="UP000288943">
    <property type="component" value="Chromosome"/>
</dbReference>
<evidence type="ECO:0000313" key="2">
    <source>
        <dbReference type="EMBL" id="QAV19263.1"/>
    </source>
</evidence>
<sequence length="137" mass="15276">MTDYNGDLELKYPFTVKPWSGSSFPTPQPVELAVNQVGEANEGQLVKAKNVWITGEYGSGDGGGVTVTHGDARRLCAGPFGKRRMKHYFTVQENVAVQAGRQYVCGGQRGQSVRRGYRRREYRQDDAIGRRRTFGNC</sequence>
<dbReference type="OrthoDB" id="9775118at2"/>
<proteinExistence type="predicted"/>
<dbReference type="KEGG" id="pchi:PC41400_16895"/>
<reference evidence="1 4" key="2">
    <citation type="submission" date="2022-05" db="EMBL/GenBank/DDBJ databases">
        <title>Genome Sequencing of Bee-Associated Microbes.</title>
        <authorList>
            <person name="Dunlap C."/>
        </authorList>
    </citation>
    <scope>NUCLEOTIDE SEQUENCE [LARGE SCALE GENOMIC DNA]</scope>
    <source>
        <strain evidence="1 4">NRRL B-23120</strain>
    </source>
</reference>
<evidence type="ECO:0000313" key="4">
    <source>
        <dbReference type="Proteomes" id="UP001527202"/>
    </source>
</evidence>
<dbReference type="Proteomes" id="UP001527202">
    <property type="component" value="Unassembled WGS sequence"/>
</dbReference>
<evidence type="ECO:0000313" key="1">
    <source>
        <dbReference type="EMBL" id="MCY9598108.1"/>
    </source>
</evidence>
<name>A0A410WY49_9BACL</name>